<proteinExistence type="predicted"/>
<evidence type="ECO:0000256" key="1">
    <source>
        <dbReference type="SAM" id="Phobius"/>
    </source>
</evidence>
<dbReference type="AlphaFoldDB" id="K0EXC2"/>
<name>K0EXC2_NOCB7</name>
<evidence type="ECO:0000313" key="2">
    <source>
        <dbReference type="EMBL" id="AFU02127.1"/>
    </source>
</evidence>
<evidence type="ECO:0008006" key="4">
    <source>
        <dbReference type="Google" id="ProtNLM"/>
    </source>
</evidence>
<dbReference type="STRING" id="1133849.O3I_020840"/>
<evidence type="ECO:0000313" key="3">
    <source>
        <dbReference type="Proteomes" id="UP000006304"/>
    </source>
</evidence>
<keyword evidence="3" id="KW-1185">Reference proteome</keyword>
<dbReference type="RefSeq" id="WP_014984982.1">
    <property type="nucleotide sequence ID" value="NC_018681.1"/>
</dbReference>
<feature type="transmembrane region" description="Helical" evidence="1">
    <location>
        <begin position="17"/>
        <end position="40"/>
    </location>
</feature>
<dbReference type="EMBL" id="CP003876">
    <property type="protein sequence ID" value="AFU02127.1"/>
    <property type="molecule type" value="Genomic_DNA"/>
</dbReference>
<keyword evidence="1" id="KW-1133">Transmembrane helix</keyword>
<sequence>MSDAHPEDHTPRRAPKILATLAAILTGTAILGCVLPIAIWPGEAELTAPLFCAEPFTEPIVVSDTYHDSEGQSTNYSMYCVGERGQYTEVGFLRPWIALWVLHSIIVIAVVGIVRLLRWRPARPVVQDDPLVS</sequence>
<protein>
    <recommendedName>
        <fullName evidence="4">Transmembrane protein</fullName>
    </recommendedName>
</protein>
<gene>
    <name evidence="2" type="ORF">O3I_020840</name>
</gene>
<organism evidence="2 3">
    <name type="scientific">Nocardia brasiliensis (strain ATCC 700358 / HUJEG-1)</name>
    <dbReference type="NCBI Taxonomy" id="1133849"/>
    <lineage>
        <taxon>Bacteria</taxon>
        <taxon>Bacillati</taxon>
        <taxon>Actinomycetota</taxon>
        <taxon>Actinomycetes</taxon>
        <taxon>Mycobacteriales</taxon>
        <taxon>Nocardiaceae</taxon>
        <taxon>Nocardia</taxon>
    </lineage>
</organism>
<accession>K0EXC2</accession>
<dbReference type="HOGENOM" id="CLU_157211_0_0_11"/>
<dbReference type="eggNOG" id="ENOG502ZGE1">
    <property type="taxonomic scope" value="Bacteria"/>
</dbReference>
<dbReference type="Proteomes" id="UP000006304">
    <property type="component" value="Chromosome"/>
</dbReference>
<dbReference type="KEGG" id="nbr:O3I_020840"/>
<reference evidence="2 3" key="1">
    <citation type="journal article" date="2012" name="J. Bacteriol.">
        <title>Complete genome sequence of Nocardia brasiliensis HUJEG-1.</title>
        <authorList>
            <person name="Vera-Cabrera L."/>
            <person name="Ortiz-Lopez R."/>
            <person name="Elizondo-Gonzalez R."/>
            <person name="Perez-Maya A.A."/>
            <person name="Ocampo-Candiani J."/>
        </authorList>
    </citation>
    <scope>NUCLEOTIDE SEQUENCE [LARGE SCALE GENOMIC DNA]</scope>
    <source>
        <strain evidence="3">ATCC 700358</strain>
    </source>
</reference>
<feature type="transmembrane region" description="Helical" evidence="1">
    <location>
        <begin position="97"/>
        <end position="117"/>
    </location>
</feature>
<keyword evidence="1" id="KW-0472">Membrane</keyword>
<keyword evidence="1" id="KW-0812">Transmembrane</keyword>